<comment type="caution">
    <text evidence="2">The sequence shown here is derived from an EMBL/GenBank/DDBJ whole genome shotgun (WGS) entry which is preliminary data.</text>
</comment>
<dbReference type="AlphaFoldDB" id="A0A9P8RHR4"/>
<keyword evidence="1" id="KW-0472">Membrane</keyword>
<feature type="transmembrane region" description="Helical" evidence="1">
    <location>
        <begin position="22"/>
        <end position="44"/>
    </location>
</feature>
<gene>
    <name evidence="2" type="ORF">BKA67DRAFT_588234</name>
</gene>
<dbReference type="Proteomes" id="UP000758603">
    <property type="component" value="Unassembled WGS sequence"/>
</dbReference>
<dbReference type="EMBL" id="JAGPXC010000014">
    <property type="protein sequence ID" value="KAH6640003.1"/>
    <property type="molecule type" value="Genomic_DNA"/>
</dbReference>
<protein>
    <submittedName>
        <fullName evidence="2">Uncharacterized protein</fullName>
    </submittedName>
</protein>
<sequence length="143" mass="16254">MFRLHQSRPLQTTLAFWFNGFFLYRFLVSFCPLFTWACCSMYLYRLYLTFQEGGRGSVGITLLPVSCFPIVGGKLVATNSGGPEYCIQINVYTCHCPRMVVAAPADVQLITSNQAAGLLHKRFRKAKRFWGPLHTQGVMGIWF</sequence>
<keyword evidence="1" id="KW-0812">Transmembrane</keyword>
<dbReference type="GeneID" id="70133261"/>
<evidence type="ECO:0000313" key="2">
    <source>
        <dbReference type="EMBL" id="KAH6640003.1"/>
    </source>
</evidence>
<evidence type="ECO:0000313" key="3">
    <source>
        <dbReference type="Proteomes" id="UP000758603"/>
    </source>
</evidence>
<evidence type="ECO:0000256" key="1">
    <source>
        <dbReference type="SAM" id="Phobius"/>
    </source>
</evidence>
<name>A0A9P8RHR4_9PEZI</name>
<reference evidence="2" key="1">
    <citation type="journal article" date="2021" name="Nat. Commun.">
        <title>Genetic determinants of endophytism in the Arabidopsis root mycobiome.</title>
        <authorList>
            <person name="Mesny F."/>
            <person name="Miyauchi S."/>
            <person name="Thiergart T."/>
            <person name="Pickel B."/>
            <person name="Atanasova L."/>
            <person name="Karlsson M."/>
            <person name="Huettel B."/>
            <person name="Barry K.W."/>
            <person name="Haridas S."/>
            <person name="Chen C."/>
            <person name="Bauer D."/>
            <person name="Andreopoulos W."/>
            <person name="Pangilinan J."/>
            <person name="LaButti K."/>
            <person name="Riley R."/>
            <person name="Lipzen A."/>
            <person name="Clum A."/>
            <person name="Drula E."/>
            <person name="Henrissat B."/>
            <person name="Kohler A."/>
            <person name="Grigoriev I.V."/>
            <person name="Martin F.M."/>
            <person name="Hacquard S."/>
        </authorList>
    </citation>
    <scope>NUCLEOTIDE SEQUENCE</scope>
    <source>
        <strain evidence="2">MPI-SDFR-AT-0073</strain>
    </source>
</reference>
<keyword evidence="1" id="KW-1133">Transmembrane helix</keyword>
<accession>A0A9P8RHR4</accession>
<keyword evidence="3" id="KW-1185">Reference proteome</keyword>
<dbReference type="RefSeq" id="XP_045951077.1">
    <property type="nucleotide sequence ID" value="XM_046104370.1"/>
</dbReference>
<proteinExistence type="predicted"/>
<organism evidence="2 3">
    <name type="scientific">Truncatella angustata</name>
    <dbReference type="NCBI Taxonomy" id="152316"/>
    <lineage>
        <taxon>Eukaryota</taxon>
        <taxon>Fungi</taxon>
        <taxon>Dikarya</taxon>
        <taxon>Ascomycota</taxon>
        <taxon>Pezizomycotina</taxon>
        <taxon>Sordariomycetes</taxon>
        <taxon>Xylariomycetidae</taxon>
        <taxon>Amphisphaeriales</taxon>
        <taxon>Sporocadaceae</taxon>
        <taxon>Truncatella</taxon>
    </lineage>
</organism>